<sequence>MYSGDFELMTWDWVDLDILNSIPYYRDSSLVQKAVEDKTTHARIGDN</sequence>
<gene>
    <name evidence="1" type="ORF">CLOSTHATH_05624</name>
</gene>
<dbReference type="HOGENOM" id="CLU_3168965_0_0_9"/>
<accession>D3APS0</accession>
<proteinExistence type="predicted"/>
<dbReference type="Proteomes" id="UP000004968">
    <property type="component" value="Unassembled WGS sequence"/>
</dbReference>
<comment type="caution">
    <text evidence="1">The sequence shown here is derived from an EMBL/GenBank/DDBJ whole genome shotgun (WGS) entry which is preliminary data.</text>
</comment>
<name>D3APS0_9FIRM</name>
<reference evidence="1 2" key="1">
    <citation type="submission" date="2010-01" db="EMBL/GenBank/DDBJ databases">
        <authorList>
            <person name="Weinstock G."/>
            <person name="Sodergren E."/>
            <person name="Clifton S."/>
            <person name="Fulton L."/>
            <person name="Fulton B."/>
            <person name="Courtney L."/>
            <person name="Fronick C."/>
            <person name="Harrison M."/>
            <person name="Strong C."/>
            <person name="Farmer C."/>
            <person name="Delahaunty K."/>
            <person name="Markovic C."/>
            <person name="Hall O."/>
            <person name="Minx P."/>
            <person name="Tomlinson C."/>
            <person name="Mitreva M."/>
            <person name="Nelson J."/>
            <person name="Hou S."/>
            <person name="Wollam A."/>
            <person name="Pepin K.H."/>
            <person name="Johnson M."/>
            <person name="Bhonagiri V."/>
            <person name="Nash W.E."/>
            <person name="Warren W."/>
            <person name="Chinwalla A."/>
            <person name="Mardis E.R."/>
            <person name="Wilson R.K."/>
        </authorList>
    </citation>
    <scope>NUCLEOTIDE SEQUENCE [LARGE SCALE GENOMIC DNA]</scope>
    <source>
        <strain evidence="1 2">DSM 13479</strain>
    </source>
</reference>
<dbReference type="AlphaFoldDB" id="D3APS0"/>
<dbReference type="EMBL" id="ACIO01000604">
    <property type="protein sequence ID" value="EFC96191.1"/>
    <property type="molecule type" value="Genomic_DNA"/>
</dbReference>
<protein>
    <submittedName>
        <fullName evidence="1">Uncharacterized protein</fullName>
    </submittedName>
</protein>
<evidence type="ECO:0000313" key="1">
    <source>
        <dbReference type="EMBL" id="EFC96191.1"/>
    </source>
</evidence>
<evidence type="ECO:0000313" key="2">
    <source>
        <dbReference type="Proteomes" id="UP000004968"/>
    </source>
</evidence>
<organism evidence="1 2">
    <name type="scientific">Hungatella hathewayi DSM 13479</name>
    <dbReference type="NCBI Taxonomy" id="566550"/>
    <lineage>
        <taxon>Bacteria</taxon>
        <taxon>Bacillati</taxon>
        <taxon>Bacillota</taxon>
        <taxon>Clostridia</taxon>
        <taxon>Lachnospirales</taxon>
        <taxon>Lachnospiraceae</taxon>
        <taxon>Hungatella</taxon>
    </lineage>
</organism>